<name>A0AA40JZR1_9PEZI</name>
<evidence type="ECO:0000256" key="4">
    <source>
        <dbReference type="ARBA" id="ARBA00022792"/>
    </source>
</evidence>
<evidence type="ECO:0000259" key="13">
    <source>
        <dbReference type="Pfam" id="PF05193"/>
    </source>
</evidence>
<dbReference type="Pfam" id="PF05193">
    <property type="entry name" value="Peptidase_M16_C"/>
    <property type="match status" value="1"/>
</dbReference>
<evidence type="ECO:0000256" key="10">
    <source>
        <dbReference type="ARBA" id="ARBA00040751"/>
    </source>
</evidence>
<evidence type="ECO:0000256" key="2">
    <source>
        <dbReference type="ARBA" id="ARBA00022448"/>
    </source>
</evidence>
<comment type="caution">
    <text evidence="14">The sequence shown here is derived from an EMBL/GenBank/DDBJ whole genome shotgun (WGS) entry which is preliminary data.</text>
</comment>
<keyword evidence="5" id="KW-0809">Transit peptide</keyword>
<evidence type="ECO:0000313" key="15">
    <source>
        <dbReference type="Proteomes" id="UP001172155"/>
    </source>
</evidence>
<dbReference type="InterPro" id="IPR050361">
    <property type="entry name" value="MPP/UQCRC_Complex"/>
</dbReference>
<evidence type="ECO:0000256" key="6">
    <source>
        <dbReference type="ARBA" id="ARBA00022982"/>
    </source>
</evidence>
<gene>
    <name evidence="14" type="ORF">B0T18DRAFT_418370</name>
</gene>
<evidence type="ECO:0000259" key="12">
    <source>
        <dbReference type="Pfam" id="PF00675"/>
    </source>
</evidence>
<keyword evidence="4" id="KW-0999">Mitochondrion inner membrane</keyword>
<dbReference type="Proteomes" id="UP001172155">
    <property type="component" value="Unassembled WGS sequence"/>
</dbReference>
<dbReference type="InterPro" id="IPR007863">
    <property type="entry name" value="Peptidase_M16_C"/>
</dbReference>
<dbReference type="PANTHER" id="PTHR11851:SF209">
    <property type="entry name" value="CYTOCHROME B-C1 COMPLEX SUBUNIT 2, MITOCHONDRIAL"/>
    <property type="match status" value="1"/>
</dbReference>
<feature type="domain" description="Peptidase M16 N-terminal" evidence="12">
    <location>
        <begin position="47"/>
        <end position="187"/>
    </location>
</feature>
<protein>
    <recommendedName>
        <fullName evidence="10">Cytochrome b-c1 complex subunit 2, mitochondrial</fullName>
    </recommendedName>
    <alternativeName>
        <fullName evidence="11">Core protein II</fullName>
    </alternativeName>
</protein>
<sequence>MISRSALSRGSQQALRRAGAAKTVQRAFAAAASEKASYEPTTIAGLKVASRDDHGPVTRLAVVAKAGTRYEPLPGLTVGLEEFAFKNTQKRSALRITRESELLGGQLSSYHTREGLVLQANFLREDLPYFAELLGEVVSETKYTTHEFHEEVEGVIRQKQAKIGNDGVALDAAHAVAFHTGLGNPLYPTPETPVGSYLNEHNVAAFAEAAYTKANIAVVADGASQGGLEKWLEPFFKKVPAQSEGKLSTDAAKYHGGESRIARNGLNSVVIAFPGTALGASSPETAVLIGLLGGESTVKWSPGFSVLSKITAANPGAQAKAANYAYSDCGLFTVQVTGTGSAVSKATQETVKALQSIAEGKVAKEDVVKAIAKAKFNLLSASETSGTGLVHAGASLIGGVKPLQVAEVLKSLESVTADKLTAAAKTLLQGKASVASVGDLHALPFAEDLGLKV</sequence>
<dbReference type="InterPro" id="IPR011249">
    <property type="entry name" value="Metalloenz_LuxS/M16"/>
</dbReference>
<evidence type="ECO:0000256" key="5">
    <source>
        <dbReference type="ARBA" id="ARBA00022946"/>
    </source>
</evidence>
<evidence type="ECO:0000256" key="11">
    <source>
        <dbReference type="ARBA" id="ARBA00041372"/>
    </source>
</evidence>
<proteinExistence type="inferred from homology"/>
<evidence type="ECO:0000256" key="9">
    <source>
        <dbReference type="ARBA" id="ARBA00038146"/>
    </source>
</evidence>
<comment type="subcellular location">
    <subcellularLocation>
        <location evidence="1">Mitochondrion inner membrane</location>
        <topology evidence="1">Peripheral membrane protein</topology>
        <orientation evidence="1">Matrix side</orientation>
    </subcellularLocation>
</comment>
<dbReference type="GO" id="GO:0005743">
    <property type="term" value="C:mitochondrial inner membrane"/>
    <property type="evidence" value="ECO:0007669"/>
    <property type="project" value="UniProtKB-SubCell"/>
</dbReference>
<evidence type="ECO:0000313" key="14">
    <source>
        <dbReference type="EMBL" id="KAK0740627.1"/>
    </source>
</evidence>
<dbReference type="Pfam" id="PF00675">
    <property type="entry name" value="Peptidase_M16"/>
    <property type="match status" value="1"/>
</dbReference>
<dbReference type="PANTHER" id="PTHR11851">
    <property type="entry name" value="METALLOPROTEASE"/>
    <property type="match status" value="1"/>
</dbReference>
<keyword evidence="6" id="KW-0249">Electron transport</keyword>
<evidence type="ECO:0000256" key="8">
    <source>
        <dbReference type="ARBA" id="ARBA00023136"/>
    </source>
</evidence>
<organism evidence="14 15">
    <name type="scientific">Schizothecium vesticola</name>
    <dbReference type="NCBI Taxonomy" id="314040"/>
    <lineage>
        <taxon>Eukaryota</taxon>
        <taxon>Fungi</taxon>
        <taxon>Dikarya</taxon>
        <taxon>Ascomycota</taxon>
        <taxon>Pezizomycotina</taxon>
        <taxon>Sordariomycetes</taxon>
        <taxon>Sordariomycetidae</taxon>
        <taxon>Sordariales</taxon>
        <taxon>Schizotheciaceae</taxon>
        <taxon>Schizothecium</taxon>
    </lineage>
</organism>
<accession>A0AA40JZR1</accession>
<dbReference type="GO" id="GO:0046872">
    <property type="term" value="F:metal ion binding"/>
    <property type="evidence" value="ECO:0007669"/>
    <property type="project" value="InterPro"/>
</dbReference>
<dbReference type="AlphaFoldDB" id="A0AA40JZR1"/>
<keyword evidence="3" id="KW-0679">Respiratory chain</keyword>
<keyword evidence="7" id="KW-0496">Mitochondrion</keyword>
<dbReference type="SUPFAM" id="SSF63411">
    <property type="entry name" value="LuxS/MPP-like metallohydrolase"/>
    <property type="match status" value="2"/>
</dbReference>
<evidence type="ECO:0000256" key="1">
    <source>
        <dbReference type="ARBA" id="ARBA00004443"/>
    </source>
</evidence>
<feature type="domain" description="Peptidase M16 C-terminal" evidence="13">
    <location>
        <begin position="202"/>
        <end position="372"/>
    </location>
</feature>
<evidence type="ECO:0000256" key="3">
    <source>
        <dbReference type="ARBA" id="ARBA00022660"/>
    </source>
</evidence>
<evidence type="ECO:0000256" key="7">
    <source>
        <dbReference type="ARBA" id="ARBA00023128"/>
    </source>
</evidence>
<comment type="similarity">
    <text evidence="9">Belongs to the peptidase M16 family. UQCRC2/QCR2 subfamily.</text>
</comment>
<reference evidence="14" key="1">
    <citation type="submission" date="2023-06" db="EMBL/GenBank/DDBJ databases">
        <title>Genome-scale phylogeny and comparative genomics of the fungal order Sordariales.</title>
        <authorList>
            <consortium name="Lawrence Berkeley National Laboratory"/>
            <person name="Hensen N."/>
            <person name="Bonometti L."/>
            <person name="Westerberg I."/>
            <person name="Brannstrom I.O."/>
            <person name="Guillou S."/>
            <person name="Cros-Aarteil S."/>
            <person name="Calhoun S."/>
            <person name="Haridas S."/>
            <person name="Kuo A."/>
            <person name="Mondo S."/>
            <person name="Pangilinan J."/>
            <person name="Riley R."/>
            <person name="LaButti K."/>
            <person name="Andreopoulos B."/>
            <person name="Lipzen A."/>
            <person name="Chen C."/>
            <person name="Yanf M."/>
            <person name="Daum C."/>
            <person name="Ng V."/>
            <person name="Clum A."/>
            <person name="Steindorff A."/>
            <person name="Ohm R."/>
            <person name="Martin F."/>
            <person name="Silar P."/>
            <person name="Natvig D."/>
            <person name="Lalanne C."/>
            <person name="Gautier V."/>
            <person name="Ament-velasquez S.L."/>
            <person name="Kruys A."/>
            <person name="Hutchinson M.I."/>
            <person name="Powell A.J."/>
            <person name="Barry K."/>
            <person name="Miller A.N."/>
            <person name="Grigoriev I.V."/>
            <person name="Debuchy R."/>
            <person name="Gladieux P."/>
            <person name="Thoren M.H."/>
            <person name="Johannesson H."/>
        </authorList>
    </citation>
    <scope>NUCLEOTIDE SEQUENCE</scope>
    <source>
        <strain evidence="14">SMH3187-1</strain>
    </source>
</reference>
<keyword evidence="15" id="KW-1185">Reference proteome</keyword>
<keyword evidence="2" id="KW-0813">Transport</keyword>
<keyword evidence="8" id="KW-0472">Membrane</keyword>
<dbReference type="EMBL" id="JAUKUD010000006">
    <property type="protein sequence ID" value="KAK0740627.1"/>
    <property type="molecule type" value="Genomic_DNA"/>
</dbReference>
<dbReference type="FunFam" id="3.30.830.10:FF:000039">
    <property type="entry name" value="Ubiquinol-cytochrome c reductase core subunit 2"/>
    <property type="match status" value="1"/>
</dbReference>
<dbReference type="FunFam" id="3.30.830.10:FF:000021">
    <property type="entry name" value="Cytochrome b-c1 complex subunit 2"/>
    <property type="match status" value="1"/>
</dbReference>
<dbReference type="InterPro" id="IPR011765">
    <property type="entry name" value="Pept_M16_N"/>
</dbReference>
<dbReference type="Gene3D" id="3.30.830.10">
    <property type="entry name" value="Metalloenzyme, LuxS/M16 peptidase-like"/>
    <property type="match status" value="2"/>
</dbReference>